<dbReference type="SUPFAM" id="SSF53850">
    <property type="entry name" value="Periplasmic binding protein-like II"/>
    <property type="match status" value="1"/>
</dbReference>
<evidence type="ECO:0000256" key="4">
    <source>
        <dbReference type="ARBA" id="ARBA00012057"/>
    </source>
</evidence>
<evidence type="ECO:0000256" key="2">
    <source>
        <dbReference type="ARBA" id="ARBA00004826"/>
    </source>
</evidence>
<gene>
    <name evidence="15" type="primary">IDI1</name>
    <name evidence="15" type="ORF">MYAM1_001356</name>
</gene>
<dbReference type="GO" id="GO:0009094">
    <property type="term" value="P:L-phenylalanine biosynthetic process"/>
    <property type="evidence" value="ECO:0007669"/>
    <property type="project" value="InterPro"/>
</dbReference>
<keyword evidence="5" id="KW-0444">Lipid biosynthesis</keyword>
<dbReference type="GO" id="GO:0009240">
    <property type="term" value="P:isopentenyl diphosphate biosynthetic process"/>
    <property type="evidence" value="ECO:0007669"/>
    <property type="project" value="TreeGrafter"/>
</dbReference>
<dbReference type="GO" id="GO:0004664">
    <property type="term" value="F:prephenate dehydratase activity"/>
    <property type="evidence" value="ECO:0007669"/>
    <property type="project" value="InterPro"/>
</dbReference>
<comment type="cofactor">
    <cofactor evidence="1">
        <name>Mg(2+)</name>
        <dbReference type="ChEBI" id="CHEBI:18420"/>
    </cofactor>
</comment>
<dbReference type="GO" id="GO:0046872">
    <property type="term" value="F:metal ion binding"/>
    <property type="evidence" value="ECO:0007669"/>
    <property type="project" value="UniProtKB-KW"/>
</dbReference>
<dbReference type="InterPro" id="IPR015797">
    <property type="entry name" value="NUDIX_hydrolase-like_dom_sf"/>
</dbReference>
<keyword evidence="8" id="KW-0752">Steroid biosynthesis</keyword>
<evidence type="ECO:0000256" key="12">
    <source>
        <dbReference type="ARBA" id="ARBA00029294"/>
    </source>
</evidence>
<keyword evidence="16" id="KW-1185">Reference proteome</keyword>
<evidence type="ECO:0000256" key="8">
    <source>
        <dbReference type="ARBA" id="ARBA00022955"/>
    </source>
</evidence>
<dbReference type="PROSITE" id="PS51171">
    <property type="entry name" value="PREPHENATE_DEHYDR_3"/>
    <property type="match status" value="1"/>
</dbReference>
<evidence type="ECO:0000256" key="9">
    <source>
        <dbReference type="ARBA" id="ARBA00023098"/>
    </source>
</evidence>
<dbReference type="InterPro" id="IPR000086">
    <property type="entry name" value="NUDIX_hydrolase_dom"/>
</dbReference>
<evidence type="ECO:0000256" key="10">
    <source>
        <dbReference type="ARBA" id="ARBA00023229"/>
    </source>
</evidence>
<dbReference type="NCBIfam" id="TIGR02150">
    <property type="entry name" value="IPP_isom_1"/>
    <property type="match status" value="1"/>
</dbReference>
<dbReference type="GO" id="GO:0005737">
    <property type="term" value="C:cytoplasm"/>
    <property type="evidence" value="ECO:0007669"/>
    <property type="project" value="TreeGrafter"/>
</dbReference>
<keyword evidence="6" id="KW-0479">Metal-binding</keyword>
<evidence type="ECO:0000259" key="13">
    <source>
        <dbReference type="PROSITE" id="PS51171"/>
    </source>
</evidence>
<protein>
    <recommendedName>
        <fullName evidence="4">isopentenyl-diphosphate Delta-isomerase</fullName>
        <ecNumber evidence="4">5.3.3.2</ecNumber>
    </recommendedName>
</protein>
<dbReference type="FunFam" id="3.90.79.10:FF:000012">
    <property type="entry name" value="Isopentenyl-diphosphate Delta-isomerase 1"/>
    <property type="match status" value="1"/>
</dbReference>
<evidence type="ECO:0000256" key="5">
    <source>
        <dbReference type="ARBA" id="ARBA00022516"/>
    </source>
</evidence>
<dbReference type="CDD" id="cd02885">
    <property type="entry name" value="NUDIX_IPP_Isomerase"/>
    <property type="match status" value="1"/>
</dbReference>
<evidence type="ECO:0000256" key="11">
    <source>
        <dbReference type="ARBA" id="ARBA00023235"/>
    </source>
</evidence>
<evidence type="ECO:0000313" key="15">
    <source>
        <dbReference type="EMBL" id="WFC98625.1"/>
    </source>
</evidence>
<dbReference type="Proteomes" id="UP001219567">
    <property type="component" value="Chromosome 1"/>
</dbReference>
<comment type="similarity">
    <text evidence="3">Belongs to the IPP isomerase type 1 family.</text>
</comment>
<keyword evidence="11 15" id="KW-0413">Isomerase</keyword>
<evidence type="ECO:0000256" key="1">
    <source>
        <dbReference type="ARBA" id="ARBA00001946"/>
    </source>
</evidence>
<dbReference type="EC" id="5.3.3.2" evidence="4"/>
<proteinExistence type="inferred from homology"/>
<dbReference type="PANTHER" id="PTHR10885:SF0">
    <property type="entry name" value="ISOPENTENYL-DIPHOSPHATE DELTA-ISOMERASE"/>
    <property type="match status" value="1"/>
</dbReference>
<dbReference type="Gene3D" id="3.90.79.10">
    <property type="entry name" value="Nucleoside Triphosphate Pyrophosphohydrolase"/>
    <property type="match status" value="1"/>
</dbReference>
<evidence type="ECO:0000256" key="3">
    <source>
        <dbReference type="ARBA" id="ARBA00007579"/>
    </source>
</evidence>
<evidence type="ECO:0000256" key="6">
    <source>
        <dbReference type="ARBA" id="ARBA00022723"/>
    </source>
</evidence>
<feature type="domain" description="Nudix hydrolase" evidence="14">
    <location>
        <begin position="194"/>
        <end position="349"/>
    </location>
</feature>
<evidence type="ECO:0000256" key="7">
    <source>
        <dbReference type="ARBA" id="ARBA00022842"/>
    </source>
</evidence>
<dbReference type="InterPro" id="IPR011876">
    <property type="entry name" value="IsopentenylPP_isomerase_typ1"/>
</dbReference>
<dbReference type="Pfam" id="PF00800">
    <property type="entry name" value="PDT"/>
    <property type="match status" value="1"/>
</dbReference>
<dbReference type="EMBL" id="CP119943">
    <property type="protein sequence ID" value="WFC98625.1"/>
    <property type="molecule type" value="Genomic_DNA"/>
</dbReference>
<dbReference type="GO" id="GO:0006694">
    <property type="term" value="P:steroid biosynthetic process"/>
    <property type="evidence" value="ECO:0007669"/>
    <property type="project" value="UniProtKB-KW"/>
</dbReference>
<keyword evidence="7" id="KW-0460">Magnesium</keyword>
<dbReference type="Gene3D" id="3.40.190.10">
    <property type="entry name" value="Periplasmic binding protein-like II"/>
    <property type="match status" value="2"/>
</dbReference>
<sequence>MLTPHGNLVVVPISNSVQGPVTETLISLGDSNLFGESALQIIDELDLSISHALIVSQGTRRAEEDLSWIRVIRSHPQALGQCSGFISNHLSHASQEGTNSTAEAVALLNSMDAAAIASELSAKISGAKVLFRGIQNSSGRMSPTSTDDALLLGHDEEQIRLMEERCIVVNDDDEFLRDGSKKECHLMTNIENGLLHRAFSLFLFDPKTGKLLLQKRAPEKITFPNMWTNTCCSHPLAVRSEIDGKQGAKNAAQRKLEHELGIPTKQVNVDHIQFLTRIHYLATSDNTWGEHEGTPQKLTIVDYILFLTTPVTLNVNKNEVCDEKWVSMDELKQLMNELDPSSFTPWFKLIVHEFLFKWWQALLDHPNQNQEYDAKMLAYLESDQIHRLL</sequence>
<dbReference type="GO" id="GO:0004452">
    <property type="term" value="F:isopentenyl-diphosphate delta-isomerase activity"/>
    <property type="evidence" value="ECO:0007669"/>
    <property type="project" value="UniProtKB-EC"/>
</dbReference>
<name>A0AAJ5YR73_9BASI</name>
<comment type="catalytic activity">
    <reaction evidence="12">
        <text>isopentenyl diphosphate = dimethylallyl diphosphate</text>
        <dbReference type="Rhea" id="RHEA:23284"/>
        <dbReference type="ChEBI" id="CHEBI:57623"/>
        <dbReference type="ChEBI" id="CHEBI:128769"/>
        <dbReference type="EC" id="5.3.3.2"/>
    </reaction>
    <physiologicalReaction direction="left-to-right" evidence="12">
        <dbReference type="Rhea" id="RHEA:23285"/>
    </physiologicalReaction>
</comment>
<evidence type="ECO:0000259" key="14">
    <source>
        <dbReference type="PROSITE" id="PS51462"/>
    </source>
</evidence>
<dbReference type="PANTHER" id="PTHR10885">
    <property type="entry name" value="ISOPENTENYL-DIPHOSPHATE DELTA-ISOMERASE"/>
    <property type="match status" value="1"/>
</dbReference>
<dbReference type="InterPro" id="IPR001086">
    <property type="entry name" value="Preph_deHydtase"/>
</dbReference>
<dbReference type="SUPFAM" id="SSF55811">
    <property type="entry name" value="Nudix"/>
    <property type="match status" value="1"/>
</dbReference>
<keyword evidence="9" id="KW-0443">Lipid metabolism</keyword>
<dbReference type="AlphaFoldDB" id="A0AAJ5YR73"/>
<comment type="pathway">
    <text evidence="2">Isoprenoid biosynthesis; dimethylallyl diphosphate biosynthesis; dimethylallyl diphosphate from isopentenyl diphosphate: step 1/1.</text>
</comment>
<accession>A0AAJ5YR73</accession>
<feature type="domain" description="Prephenate dehydratase" evidence="13">
    <location>
        <begin position="1"/>
        <end position="149"/>
    </location>
</feature>
<dbReference type="Pfam" id="PF00293">
    <property type="entry name" value="NUDIX"/>
    <property type="match status" value="1"/>
</dbReference>
<organism evidence="15 16">
    <name type="scientific">Malassezia yamatoensis</name>
    <dbReference type="NCBI Taxonomy" id="253288"/>
    <lineage>
        <taxon>Eukaryota</taxon>
        <taxon>Fungi</taxon>
        <taxon>Dikarya</taxon>
        <taxon>Basidiomycota</taxon>
        <taxon>Ustilaginomycotina</taxon>
        <taxon>Malasseziomycetes</taxon>
        <taxon>Malasseziales</taxon>
        <taxon>Malasseziaceae</taxon>
        <taxon>Malassezia</taxon>
    </lineage>
</organism>
<evidence type="ECO:0000313" key="16">
    <source>
        <dbReference type="Proteomes" id="UP001219567"/>
    </source>
</evidence>
<dbReference type="PROSITE" id="PS51462">
    <property type="entry name" value="NUDIX"/>
    <property type="match status" value="1"/>
</dbReference>
<reference evidence="15 16" key="1">
    <citation type="submission" date="2023-03" db="EMBL/GenBank/DDBJ databases">
        <title>Mating type loci evolution in Malassezia.</title>
        <authorList>
            <person name="Coelho M.A."/>
        </authorList>
    </citation>
    <scope>NUCLEOTIDE SEQUENCE [LARGE SCALE GENOMIC DNA]</scope>
    <source>
        <strain evidence="15 16">CBS 9725</strain>
    </source>
</reference>
<keyword evidence="10" id="KW-0414">Isoprene biosynthesis</keyword>